<feature type="compositionally biased region" description="Polar residues" evidence="6">
    <location>
        <begin position="412"/>
        <end position="434"/>
    </location>
</feature>
<accession>A0A151S786</accession>
<evidence type="ECO:0000256" key="3">
    <source>
        <dbReference type="ARBA" id="ARBA00023125"/>
    </source>
</evidence>
<dbReference type="STRING" id="3821.A0A151S786"/>
<evidence type="ECO:0000256" key="4">
    <source>
        <dbReference type="ARBA" id="ARBA00023163"/>
    </source>
</evidence>
<keyword evidence="5" id="KW-0539">Nucleus</keyword>
<dbReference type="InterPro" id="IPR036576">
    <property type="entry name" value="WRKY_dom_sf"/>
</dbReference>
<sequence length="434" mass="47719">MKNSNINRSAKIRQIEGLKEGPALGLDIRVDPSAVKSPSTESSCYGERKEEELREIWPPNKVLKTIITGDKSETSQHALLKKARVCIRAKCDTLTMNDGCQWRKYGQKMAKGNPCPRAYYRCTFTPSCPVRKQVQRCAEDMSILITTYEGTHNHPLPTSATAIAHTTSAAASMLQCHSQLGLVNSDSVPLINSSVPYNLNALNFTTSSYQHFSRSQQLYFPHSPYISTSNSHPTITFDLTTPQTSPHTPFSFIPKYSSTHLNSSSSTFSPLESNIPQSPYLSPYSGYFNYEGLISQHKKQHGSIMNTGKQPFQEHICQPNYIINQQPLPDSIVAATKAIKSTPKFQSTLATALTAYVGNGVRGNHVGAQSTLLDLNLGGDTFYSTNTVYTSNASRYRRISSSTPNAPKGNSVIFQPSQASESSFGLSSNKVNHS</sequence>
<dbReference type="InterPro" id="IPR003657">
    <property type="entry name" value="WRKY_dom"/>
</dbReference>
<evidence type="ECO:0000259" key="7">
    <source>
        <dbReference type="PROSITE" id="PS50811"/>
    </source>
</evidence>
<dbReference type="Gramene" id="C.cajan_26080.t">
    <property type="protein sequence ID" value="C.cajan_26080.t"/>
    <property type="gene ID" value="C.cajan_26080"/>
</dbReference>
<evidence type="ECO:0000256" key="1">
    <source>
        <dbReference type="ARBA" id="ARBA00004123"/>
    </source>
</evidence>
<keyword evidence="3" id="KW-0238">DNA-binding</keyword>
<keyword evidence="4" id="KW-0804">Transcription</keyword>
<keyword evidence="9" id="KW-1185">Reference proteome</keyword>
<protein>
    <submittedName>
        <fullName evidence="8">WRKY transcription factor 72</fullName>
    </submittedName>
</protein>
<dbReference type="EMBL" id="KQ483451">
    <property type="protein sequence ID" value="KYP50654.1"/>
    <property type="molecule type" value="Genomic_DNA"/>
</dbReference>
<dbReference type="AlphaFoldDB" id="A0A151S786"/>
<dbReference type="FunFam" id="2.20.25.80:FF:000002">
    <property type="entry name" value="probable WRKY transcription factor 31"/>
    <property type="match status" value="1"/>
</dbReference>
<dbReference type="SUPFAM" id="SSF118290">
    <property type="entry name" value="WRKY DNA-binding domain"/>
    <property type="match status" value="1"/>
</dbReference>
<feature type="region of interest" description="Disordered" evidence="6">
    <location>
        <begin position="400"/>
        <end position="434"/>
    </location>
</feature>
<name>A0A151S786_CAJCA</name>
<dbReference type="Pfam" id="PF03106">
    <property type="entry name" value="WRKY"/>
    <property type="match status" value="1"/>
</dbReference>
<dbReference type="PANTHER" id="PTHR31429">
    <property type="entry name" value="WRKY TRANSCRIPTION FACTOR 36-RELATED"/>
    <property type="match status" value="1"/>
</dbReference>
<reference evidence="8" key="1">
    <citation type="journal article" date="2012" name="Nat. Biotechnol.">
        <title>Draft genome sequence of pigeonpea (Cajanus cajan), an orphan legume crop of resource-poor farmers.</title>
        <authorList>
            <person name="Varshney R.K."/>
            <person name="Chen W."/>
            <person name="Li Y."/>
            <person name="Bharti A.K."/>
            <person name="Saxena R.K."/>
            <person name="Schlueter J.A."/>
            <person name="Donoghue M.T."/>
            <person name="Azam S."/>
            <person name="Fan G."/>
            <person name="Whaley A.M."/>
            <person name="Farmer A.D."/>
            <person name="Sheridan J."/>
            <person name="Iwata A."/>
            <person name="Tuteja R."/>
            <person name="Penmetsa R.V."/>
            <person name="Wu W."/>
            <person name="Upadhyaya H.D."/>
            <person name="Yang S.P."/>
            <person name="Shah T."/>
            <person name="Saxena K.B."/>
            <person name="Michael T."/>
            <person name="McCombie W.R."/>
            <person name="Yang B."/>
            <person name="Zhang G."/>
            <person name="Yang H."/>
            <person name="Wang J."/>
            <person name="Spillane C."/>
            <person name="Cook D.R."/>
            <person name="May G.D."/>
            <person name="Xu X."/>
            <person name="Jackson S.A."/>
        </authorList>
    </citation>
    <scope>NUCLEOTIDE SEQUENCE [LARGE SCALE GENOMIC DNA]</scope>
</reference>
<comment type="subcellular location">
    <subcellularLocation>
        <location evidence="1">Nucleus</location>
    </subcellularLocation>
</comment>
<evidence type="ECO:0000256" key="5">
    <source>
        <dbReference type="ARBA" id="ARBA00023242"/>
    </source>
</evidence>
<dbReference type="PROSITE" id="PS50811">
    <property type="entry name" value="WRKY"/>
    <property type="match status" value="1"/>
</dbReference>
<organism evidence="8 9">
    <name type="scientific">Cajanus cajan</name>
    <name type="common">Pigeon pea</name>
    <name type="synonym">Cajanus indicus</name>
    <dbReference type="NCBI Taxonomy" id="3821"/>
    <lineage>
        <taxon>Eukaryota</taxon>
        <taxon>Viridiplantae</taxon>
        <taxon>Streptophyta</taxon>
        <taxon>Embryophyta</taxon>
        <taxon>Tracheophyta</taxon>
        <taxon>Spermatophyta</taxon>
        <taxon>Magnoliopsida</taxon>
        <taxon>eudicotyledons</taxon>
        <taxon>Gunneridae</taxon>
        <taxon>Pentapetalae</taxon>
        <taxon>rosids</taxon>
        <taxon>fabids</taxon>
        <taxon>Fabales</taxon>
        <taxon>Fabaceae</taxon>
        <taxon>Papilionoideae</taxon>
        <taxon>50 kb inversion clade</taxon>
        <taxon>NPAAA clade</taxon>
        <taxon>indigoferoid/millettioid clade</taxon>
        <taxon>Phaseoleae</taxon>
        <taxon>Cajanus</taxon>
    </lineage>
</organism>
<proteinExistence type="predicted"/>
<feature type="domain" description="WRKY" evidence="7">
    <location>
        <begin position="91"/>
        <end position="157"/>
    </location>
</feature>
<dbReference type="PANTHER" id="PTHR31429:SF86">
    <property type="entry name" value="WRKY TRANSCRIPTION FACTOR 61-RELATED"/>
    <property type="match status" value="1"/>
</dbReference>
<dbReference type="GO" id="GO:0043565">
    <property type="term" value="F:sequence-specific DNA binding"/>
    <property type="evidence" value="ECO:0007669"/>
    <property type="project" value="InterPro"/>
</dbReference>
<dbReference type="GO" id="GO:0003700">
    <property type="term" value="F:DNA-binding transcription factor activity"/>
    <property type="evidence" value="ECO:0007669"/>
    <property type="project" value="InterPro"/>
</dbReference>
<dbReference type="SMART" id="SM00774">
    <property type="entry name" value="WRKY"/>
    <property type="match status" value="1"/>
</dbReference>
<dbReference type="Gene3D" id="2.20.25.80">
    <property type="entry name" value="WRKY domain"/>
    <property type="match status" value="1"/>
</dbReference>
<dbReference type="InterPro" id="IPR044810">
    <property type="entry name" value="WRKY_plant"/>
</dbReference>
<dbReference type="Proteomes" id="UP000075243">
    <property type="component" value="Unassembled WGS sequence"/>
</dbReference>
<gene>
    <name evidence="8" type="ORF">KK1_027591</name>
</gene>
<evidence type="ECO:0000256" key="6">
    <source>
        <dbReference type="SAM" id="MobiDB-lite"/>
    </source>
</evidence>
<evidence type="ECO:0000256" key="2">
    <source>
        <dbReference type="ARBA" id="ARBA00023015"/>
    </source>
</evidence>
<dbReference type="GO" id="GO:0005634">
    <property type="term" value="C:nucleus"/>
    <property type="evidence" value="ECO:0007669"/>
    <property type="project" value="UniProtKB-SubCell"/>
</dbReference>
<keyword evidence="2" id="KW-0805">Transcription regulation</keyword>
<dbReference type="OMA" id="MNTGKQP"/>
<evidence type="ECO:0000313" key="8">
    <source>
        <dbReference type="EMBL" id="KYP50654.1"/>
    </source>
</evidence>
<evidence type="ECO:0000313" key="9">
    <source>
        <dbReference type="Proteomes" id="UP000075243"/>
    </source>
</evidence>